<evidence type="ECO:0008006" key="2">
    <source>
        <dbReference type="Google" id="ProtNLM"/>
    </source>
</evidence>
<organism evidence="1">
    <name type="scientific">marine sediment metagenome</name>
    <dbReference type="NCBI Taxonomy" id="412755"/>
    <lineage>
        <taxon>unclassified sequences</taxon>
        <taxon>metagenomes</taxon>
        <taxon>ecological metagenomes</taxon>
    </lineage>
</organism>
<protein>
    <recommendedName>
        <fullName evidence="2">THIF-type NAD/FAD binding fold domain-containing protein</fullName>
    </recommendedName>
</protein>
<sequence>NYLLKKGLINSPVLFLWVEPLGVGGHILYIDPENGGCYDCSFNEKGNFVYSISNITESFQKRESGCQSTFLPYSSLTVEQFALIASKIISSLLENRPNTSALFTWLGDIEEFEKSGHKINPEYDAQLPYRMIEKQIMRRGSCSVCGNLKTVV</sequence>
<dbReference type="AlphaFoldDB" id="X1IU93"/>
<evidence type="ECO:0000313" key="1">
    <source>
        <dbReference type="EMBL" id="GAH85287.1"/>
    </source>
</evidence>
<feature type="non-terminal residue" evidence="1">
    <location>
        <position position="1"/>
    </location>
</feature>
<accession>X1IU93</accession>
<name>X1IU93_9ZZZZ</name>
<gene>
    <name evidence="1" type="ORF">S03H2_66999</name>
</gene>
<reference evidence="1" key="1">
    <citation type="journal article" date="2014" name="Front. Microbiol.">
        <title>High frequency of phylogenetically diverse reductive dehalogenase-homologous genes in deep subseafloor sedimentary metagenomes.</title>
        <authorList>
            <person name="Kawai M."/>
            <person name="Futagami T."/>
            <person name="Toyoda A."/>
            <person name="Takaki Y."/>
            <person name="Nishi S."/>
            <person name="Hori S."/>
            <person name="Arai W."/>
            <person name="Tsubouchi T."/>
            <person name="Morono Y."/>
            <person name="Uchiyama I."/>
            <person name="Ito T."/>
            <person name="Fujiyama A."/>
            <person name="Inagaki F."/>
            <person name="Takami H."/>
        </authorList>
    </citation>
    <scope>NUCLEOTIDE SEQUENCE</scope>
    <source>
        <strain evidence="1">Expedition CK06-06</strain>
    </source>
</reference>
<dbReference type="EMBL" id="BARU01043805">
    <property type="protein sequence ID" value="GAH85287.1"/>
    <property type="molecule type" value="Genomic_DNA"/>
</dbReference>
<dbReference type="Gene3D" id="3.40.50.720">
    <property type="entry name" value="NAD(P)-binding Rossmann-like Domain"/>
    <property type="match status" value="1"/>
</dbReference>
<comment type="caution">
    <text evidence="1">The sequence shown here is derived from an EMBL/GenBank/DDBJ whole genome shotgun (WGS) entry which is preliminary data.</text>
</comment>
<proteinExistence type="predicted"/>